<feature type="region of interest" description="Disordered" evidence="1">
    <location>
        <begin position="126"/>
        <end position="204"/>
    </location>
</feature>
<feature type="compositionally biased region" description="Low complexity" evidence="1">
    <location>
        <begin position="457"/>
        <end position="478"/>
    </location>
</feature>
<feature type="region of interest" description="Disordered" evidence="1">
    <location>
        <begin position="44"/>
        <end position="83"/>
    </location>
</feature>
<evidence type="ECO:0000313" key="3">
    <source>
        <dbReference type="EMBL" id="KAF2238662.1"/>
    </source>
</evidence>
<feature type="compositionally biased region" description="Basic and acidic residues" evidence="1">
    <location>
        <begin position="153"/>
        <end position="168"/>
    </location>
</feature>
<dbReference type="Proteomes" id="UP000800092">
    <property type="component" value="Unassembled WGS sequence"/>
</dbReference>
<evidence type="ECO:0000256" key="1">
    <source>
        <dbReference type="SAM" id="MobiDB-lite"/>
    </source>
</evidence>
<name>A0A6A6HLB4_VIRVR</name>
<feature type="region of interest" description="Disordered" evidence="1">
    <location>
        <begin position="283"/>
        <end position="666"/>
    </location>
</feature>
<dbReference type="Pfam" id="PF11500">
    <property type="entry name" value="Cut12"/>
    <property type="match status" value="1"/>
</dbReference>
<feature type="compositionally biased region" description="Polar residues" evidence="1">
    <location>
        <begin position="395"/>
        <end position="407"/>
    </location>
</feature>
<feature type="compositionally biased region" description="Polar residues" evidence="1">
    <location>
        <begin position="295"/>
        <end position="306"/>
    </location>
</feature>
<accession>A0A6A6HLB4</accession>
<dbReference type="InterPro" id="IPR021589">
    <property type="entry name" value="Cut12"/>
</dbReference>
<dbReference type="OrthoDB" id="5383703at2759"/>
<keyword evidence="4" id="KW-1185">Reference proteome</keyword>
<proteinExistence type="predicted"/>
<feature type="compositionally biased region" description="Basic and acidic residues" evidence="1">
    <location>
        <begin position="632"/>
        <end position="659"/>
    </location>
</feature>
<evidence type="ECO:0000313" key="4">
    <source>
        <dbReference type="Proteomes" id="UP000800092"/>
    </source>
</evidence>
<feature type="compositionally biased region" description="Basic and acidic residues" evidence="1">
    <location>
        <begin position="193"/>
        <end position="204"/>
    </location>
</feature>
<feature type="compositionally biased region" description="Basic and acidic residues" evidence="1">
    <location>
        <begin position="283"/>
        <end position="294"/>
    </location>
</feature>
<organism evidence="3 4">
    <name type="scientific">Viridothelium virens</name>
    <name type="common">Speckled blister lichen</name>
    <name type="synonym">Trypethelium virens</name>
    <dbReference type="NCBI Taxonomy" id="1048519"/>
    <lineage>
        <taxon>Eukaryota</taxon>
        <taxon>Fungi</taxon>
        <taxon>Dikarya</taxon>
        <taxon>Ascomycota</taxon>
        <taxon>Pezizomycotina</taxon>
        <taxon>Dothideomycetes</taxon>
        <taxon>Dothideomycetes incertae sedis</taxon>
        <taxon>Trypetheliales</taxon>
        <taxon>Trypetheliaceae</taxon>
        <taxon>Viridothelium</taxon>
    </lineage>
</organism>
<feature type="region of interest" description="Disordered" evidence="1">
    <location>
        <begin position="1"/>
        <end position="23"/>
    </location>
</feature>
<dbReference type="EMBL" id="ML991775">
    <property type="protein sequence ID" value="KAF2238662.1"/>
    <property type="molecule type" value="Genomic_DNA"/>
</dbReference>
<feature type="compositionally biased region" description="Basic and acidic residues" evidence="1">
    <location>
        <begin position="318"/>
        <end position="354"/>
    </location>
</feature>
<sequence length="666" mass="73844">MLSWISGPRLGEEPEEDGNATICEVPETPAPVFAVRAFKHALFGTPQAAEHNPKTTLSEGEDNNDQPPRNSFTHDLERRPVSGTVLETTKVESSPVKPASILMTPGMGAARRKTVSFGAQVANNEGKKSLAQSRSGLPNHFPGKFPSPWTPKNVEKSTEHGDHAERAGATKLTKSLFDARESRSSKPQSHNVHTKDERIDRDDTISDSGVYWKQEYEQYAAKTKQEMKKLLKKQRLAKDFARQKDTEVTDLAGKLRSERKKMQKLEARTSELEVQMREYRDTLTKTKEELESSRQKAANQVEEAQNQPQKQEIEEMQEQQRKTSKELREAREESSVLRLERDNLRQELDEARRADARHRRARNRTDNDGGQAPLDLWADAVGGTPASAESVKTIIRSSPPKQMSSATEAAPPTSVGFEKAYRTPPKRKSTLPEPKLASPIHVHPGEQHKTKTPPPNSSFDSSLQLPQPSPSPTSLRSPAKPEISLVDDCPTSPIQNDAMALPIRSAFPTKTQPISKPPRKNSVISKKETKKENFNPNTGARSNNKHNGVATTTTAANLSQNGEPHSSNHNLQVPATRPSTQIKTSTKENAVPQNTLARVSPGAPSPTPTTGAEESATGAGEQRRTASWVARGGREVSEERFAEMKRKVQEKQRARKLESGRMMTFR</sequence>
<feature type="compositionally biased region" description="Polar residues" evidence="1">
    <location>
        <begin position="534"/>
        <end position="597"/>
    </location>
</feature>
<gene>
    <name evidence="3" type="ORF">EV356DRAFT_529110</name>
</gene>
<evidence type="ECO:0000259" key="2">
    <source>
        <dbReference type="Pfam" id="PF11500"/>
    </source>
</evidence>
<dbReference type="AlphaFoldDB" id="A0A6A6HLB4"/>
<reference evidence="3" key="1">
    <citation type="journal article" date="2020" name="Stud. Mycol.">
        <title>101 Dothideomycetes genomes: a test case for predicting lifestyles and emergence of pathogens.</title>
        <authorList>
            <person name="Haridas S."/>
            <person name="Albert R."/>
            <person name="Binder M."/>
            <person name="Bloem J."/>
            <person name="Labutti K."/>
            <person name="Salamov A."/>
            <person name="Andreopoulos B."/>
            <person name="Baker S."/>
            <person name="Barry K."/>
            <person name="Bills G."/>
            <person name="Bluhm B."/>
            <person name="Cannon C."/>
            <person name="Castanera R."/>
            <person name="Culley D."/>
            <person name="Daum C."/>
            <person name="Ezra D."/>
            <person name="Gonzalez J."/>
            <person name="Henrissat B."/>
            <person name="Kuo A."/>
            <person name="Liang C."/>
            <person name="Lipzen A."/>
            <person name="Lutzoni F."/>
            <person name="Magnuson J."/>
            <person name="Mondo S."/>
            <person name="Nolan M."/>
            <person name="Ohm R."/>
            <person name="Pangilinan J."/>
            <person name="Park H.-J."/>
            <person name="Ramirez L."/>
            <person name="Alfaro M."/>
            <person name="Sun H."/>
            <person name="Tritt A."/>
            <person name="Yoshinaga Y."/>
            <person name="Zwiers L.-H."/>
            <person name="Turgeon B."/>
            <person name="Goodwin S."/>
            <person name="Spatafora J."/>
            <person name="Crous P."/>
            <person name="Grigoriev I."/>
        </authorList>
    </citation>
    <scope>NUCLEOTIDE SEQUENCE</scope>
    <source>
        <strain evidence="3">Tuck. ex Michener</strain>
    </source>
</reference>
<protein>
    <recommendedName>
        <fullName evidence="2">Spindle pole body-associated protein cut12 domain-containing protein</fullName>
    </recommendedName>
</protein>
<feature type="domain" description="Spindle pole body-associated protein cut12" evidence="2">
    <location>
        <begin position="176"/>
        <end position="280"/>
    </location>
</feature>